<evidence type="ECO:0000256" key="2">
    <source>
        <dbReference type="SAM" id="SignalP"/>
    </source>
</evidence>
<dbReference type="GO" id="GO:0030183">
    <property type="term" value="P:B cell differentiation"/>
    <property type="evidence" value="ECO:0007669"/>
    <property type="project" value="TreeGrafter"/>
</dbReference>
<evidence type="ECO:0000313" key="5">
    <source>
        <dbReference type="Proteomes" id="UP001178508"/>
    </source>
</evidence>
<name>A0AAV1FN89_XYRNO</name>
<feature type="signal peptide" evidence="2">
    <location>
        <begin position="1"/>
        <end position="19"/>
    </location>
</feature>
<dbReference type="GO" id="GO:0009897">
    <property type="term" value="C:external side of plasma membrane"/>
    <property type="evidence" value="ECO:0007669"/>
    <property type="project" value="TreeGrafter"/>
</dbReference>
<dbReference type="AlphaFoldDB" id="A0AAV1FN89"/>
<organism evidence="4 5">
    <name type="scientific">Xyrichtys novacula</name>
    <name type="common">Pearly razorfish</name>
    <name type="synonym">Hemipteronotus novacula</name>
    <dbReference type="NCBI Taxonomy" id="13765"/>
    <lineage>
        <taxon>Eukaryota</taxon>
        <taxon>Metazoa</taxon>
        <taxon>Chordata</taxon>
        <taxon>Craniata</taxon>
        <taxon>Vertebrata</taxon>
        <taxon>Euteleostomi</taxon>
        <taxon>Actinopterygii</taxon>
        <taxon>Neopterygii</taxon>
        <taxon>Teleostei</taxon>
        <taxon>Neoteleostei</taxon>
        <taxon>Acanthomorphata</taxon>
        <taxon>Eupercaria</taxon>
        <taxon>Labriformes</taxon>
        <taxon>Labridae</taxon>
        <taxon>Xyrichtys</taxon>
    </lineage>
</organism>
<accession>A0AAV1FN89</accession>
<dbReference type="Gene3D" id="2.60.40.10">
    <property type="entry name" value="Immunoglobulins"/>
    <property type="match status" value="1"/>
</dbReference>
<evidence type="ECO:0000313" key="4">
    <source>
        <dbReference type="EMBL" id="CAJ1062628.1"/>
    </source>
</evidence>
<dbReference type="InterPro" id="IPR013783">
    <property type="entry name" value="Ig-like_fold"/>
</dbReference>
<dbReference type="EMBL" id="OY660871">
    <property type="protein sequence ID" value="CAJ1062628.1"/>
    <property type="molecule type" value="Genomic_DNA"/>
</dbReference>
<keyword evidence="2" id="KW-0732">Signal</keyword>
<evidence type="ECO:0000256" key="1">
    <source>
        <dbReference type="ARBA" id="ARBA00023319"/>
    </source>
</evidence>
<keyword evidence="1" id="KW-0393">Immunoglobulin domain</keyword>
<dbReference type="InterPro" id="IPR003599">
    <property type="entry name" value="Ig_sub"/>
</dbReference>
<dbReference type="SMART" id="SM00409">
    <property type="entry name" value="IG"/>
    <property type="match status" value="1"/>
</dbReference>
<dbReference type="SUPFAM" id="SSF48726">
    <property type="entry name" value="Immunoglobulin"/>
    <property type="match status" value="1"/>
</dbReference>
<evidence type="ECO:0000259" key="3">
    <source>
        <dbReference type="PROSITE" id="PS50835"/>
    </source>
</evidence>
<dbReference type="PANTHER" id="PTHR14334">
    <property type="entry name" value="B-CELL ANTIGEN RECEPTOR COMPLEX-ASSOCIATED PROTEIN"/>
    <property type="match status" value="1"/>
</dbReference>
<dbReference type="InterPro" id="IPR007110">
    <property type="entry name" value="Ig-like_dom"/>
</dbReference>
<gene>
    <name evidence="4" type="ORF">XNOV1_A021592</name>
</gene>
<sequence length="222" mass="25692">MGTFLIFLFCSFAVVIAEADVTLMADMPFLSVQLKHPGILKCCYESSKEPEFFRWYKSFRSGNKTIDDEKITDSVTQEILTVTRYCGVLTFDSVQVNNSGFYRCWLNTSRIYTHGTYLHVYKPLEKTINLRESTKNKILTAEGVLLFLSVILPAATLLCKSKRLHELEKKKVKKEEENIYQGLNLDDCCTTYDKIERSMTQCPYEDVCNIIEEEEEIQLEKP</sequence>
<dbReference type="Proteomes" id="UP001178508">
    <property type="component" value="Chromosome 8"/>
</dbReference>
<dbReference type="CDD" id="cd00096">
    <property type="entry name" value="Ig"/>
    <property type="match status" value="1"/>
</dbReference>
<dbReference type="PANTHER" id="PTHR14334:SF1">
    <property type="entry name" value="B-CELL ANTIGEN RECEPTOR COMPLEX-ASSOCIATED PROTEIN ALPHA CHAIN"/>
    <property type="match status" value="1"/>
</dbReference>
<keyword evidence="5" id="KW-1185">Reference proteome</keyword>
<proteinExistence type="predicted"/>
<dbReference type="GO" id="GO:0050853">
    <property type="term" value="P:B cell receptor signaling pathway"/>
    <property type="evidence" value="ECO:0007669"/>
    <property type="project" value="TreeGrafter"/>
</dbReference>
<protein>
    <submittedName>
        <fullName evidence="4">B-cell antigen receptor complex-associated protein alpha chain</fullName>
    </submittedName>
</protein>
<dbReference type="InterPro" id="IPR036179">
    <property type="entry name" value="Ig-like_dom_sf"/>
</dbReference>
<dbReference type="GO" id="GO:0019815">
    <property type="term" value="C:B cell receptor complex"/>
    <property type="evidence" value="ECO:0007669"/>
    <property type="project" value="TreeGrafter"/>
</dbReference>
<feature type="domain" description="Ig-like" evidence="3">
    <location>
        <begin position="40"/>
        <end position="104"/>
    </location>
</feature>
<keyword evidence="4" id="KW-0675">Receptor</keyword>
<feature type="chain" id="PRO_5043381986" evidence="2">
    <location>
        <begin position="20"/>
        <end position="222"/>
    </location>
</feature>
<reference evidence="4" key="1">
    <citation type="submission" date="2023-08" db="EMBL/GenBank/DDBJ databases">
        <authorList>
            <person name="Alioto T."/>
            <person name="Alioto T."/>
            <person name="Gomez Garrido J."/>
        </authorList>
    </citation>
    <scope>NUCLEOTIDE SEQUENCE</scope>
</reference>
<dbReference type="PROSITE" id="PS50835">
    <property type="entry name" value="IG_LIKE"/>
    <property type="match status" value="1"/>
</dbReference>